<keyword evidence="5 8" id="KW-0812">Transmembrane</keyword>
<evidence type="ECO:0000256" key="6">
    <source>
        <dbReference type="ARBA" id="ARBA00022989"/>
    </source>
</evidence>
<dbReference type="InterPro" id="IPR001626">
    <property type="entry name" value="ABC_TroCD"/>
</dbReference>
<dbReference type="AlphaFoldDB" id="A0A4R6E6A2"/>
<feature type="transmembrane region" description="Helical" evidence="9">
    <location>
        <begin position="218"/>
        <end position="239"/>
    </location>
</feature>
<keyword evidence="3 8" id="KW-0813">Transport</keyword>
<organism evidence="10 11">
    <name type="scientific">Azoarcus indigens</name>
    <dbReference type="NCBI Taxonomy" id="29545"/>
    <lineage>
        <taxon>Bacteria</taxon>
        <taxon>Pseudomonadati</taxon>
        <taxon>Pseudomonadota</taxon>
        <taxon>Betaproteobacteria</taxon>
        <taxon>Rhodocyclales</taxon>
        <taxon>Zoogloeaceae</taxon>
        <taxon>Azoarcus</taxon>
    </lineage>
</organism>
<sequence>MSATEAFLSIDLPALLAAMLAALACALPGNFLVLRRQALMGDAMSHVVLPGIVCAYLAVGDILPLAMVAGALGAALLAVALIHLLQRLGGLEPGAAMGVVLTLMFAAGLVLLEQSGASGAHLDVEHALYGNLEGTLWLGPRQWADLLDPASYRNLPRVLGTLALVAAAMVVLAVLFFKELAVTTFDPGFAAGLGISSRAISLGLLGMTALAAVAAFEAVGSIIVIAMFVCPAATARMLTDRLSRQLWLSAFFALLAGAGGYWLAAFLPPFLGHPQALNAAGMVGATAGGMQCAAMLLAPRYGVLPRAWRAHWRRQAATAAERGRAG</sequence>
<evidence type="ECO:0000256" key="8">
    <source>
        <dbReference type="RuleBase" id="RU003943"/>
    </source>
</evidence>
<evidence type="ECO:0000256" key="7">
    <source>
        <dbReference type="ARBA" id="ARBA00023136"/>
    </source>
</evidence>
<evidence type="ECO:0000256" key="2">
    <source>
        <dbReference type="ARBA" id="ARBA00008034"/>
    </source>
</evidence>
<evidence type="ECO:0000256" key="4">
    <source>
        <dbReference type="ARBA" id="ARBA00022475"/>
    </source>
</evidence>
<dbReference type="SUPFAM" id="SSF81345">
    <property type="entry name" value="ABC transporter involved in vitamin B12 uptake, BtuC"/>
    <property type="match status" value="1"/>
</dbReference>
<comment type="similarity">
    <text evidence="2 8">Belongs to the ABC-3 integral membrane protein family.</text>
</comment>
<feature type="transmembrane region" description="Helical" evidence="9">
    <location>
        <begin position="276"/>
        <end position="298"/>
    </location>
</feature>
<evidence type="ECO:0000256" key="3">
    <source>
        <dbReference type="ARBA" id="ARBA00022448"/>
    </source>
</evidence>
<proteinExistence type="inferred from homology"/>
<dbReference type="RefSeq" id="WP_246034676.1">
    <property type="nucleotide sequence ID" value="NZ_SNVV01000005.1"/>
</dbReference>
<name>A0A4R6E6A2_9RHOO</name>
<gene>
    <name evidence="10" type="ORF">C7389_105103</name>
</gene>
<comment type="caution">
    <text evidence="10">The sequence shown here is derived from an EMBL/GenBank/DDBJ whole genome shotgun (WGS) entry which is preliminary data.</text>
</comment>
<evidence type="ECO:0000313" key="11">
    <source>
        <dbReference type="Proteomes" id="UP000295129"/>
    </source>
</evidence>
<feature type="transmembrane region" description="Helical" evidence="9">
    <location>
        <begin position="246"/>
        <end position="264"/>
    </location>
</feature>
<comment type="subcellular location">
    <subcellularLocation>
        <location evidence="1 8">Cell membrane</location>
        <topology evidence="1 8">Multi-pass membrane protein</topology>
    </subcellularLocation>
</comment>
<evidence type="ECO:0000256" key="5">
    <source>
        <dbReference type="ARBA" id="ARBA00022692"/>
    </source>
</evidence>
<dbReference type="GO" id="GO:0043190">
    <property type="term" value="C:ATP-binding cassette (ABC) transporter complex"/>
    <property type="evidence" value="ECO:0007669"/>
    <property type="project" value="InterPro"/>
</dbReference>
<feature type="transmembrane region" description="Helical" evidence="9">
    <location>
        <begin position="158"/>
        <end position="177"/>
    </location>
</feature>
<keyword evidence="7 9" id="KW-0472">Membrane</keyword>
<evidence type="ECO:0000313" key="10">
    <source>
        <dbReference type="EMBL" id="TDN53430.1"/>
    </source>
</evidence>
<dbReference type="Gene3D" id="1.10.3470.10">
    <property type="entry name" value="ABC transporter involved in vitamin B12 uptake, BtuC"/>
    <property type="match status" value="1"/>
</dbReference>
<dbReference type="Proteomes" id="UP000295129">
    <property type="component" value="Unassembled WGS sequence"/>
</dbReference>
<keyword evidence="4" id="KW-1003">Cell membrane</keyword>
<evidence type="ECO:0000256" key="9">
    <source>
        <dbReference type="SAM" id="Phobius"/>
    </source>
</evidence>
<dbReference type="InterPro" id="IPR037294">
    <property type="entry name" value="ABC_BtuC-like"/>
</dbReference>
<dbReference type="PANTHER" id="PTHR30477:SF8">
    <property type="entry name" value="METAL TRANSPORT SYSTEM MEMBRANE PROTEIN CT_070-RELATED"/>
    <property type="match status" value="1"/>
</dbReference>
<reference evidence="10 11" key="1">
    <citation type="submission" date="2019-03" db="EMBL/GenBank/DDBJ databases">
        <title>Genomic Encyclopedia of Type Strains, Phase IV (KMG-IV): sequencing the most valuable type-strain genomes for metagenomic binning, comparative biology and taxonomic classification.</title>
        <authorList>
            <person name="Goeker M."/>
        </authorList>
    </citation>
    <scope>NUCLEOTIDE SEQUENCE [LARGE SCALE GENOMIC DNA]</scope>
    <source>
        <strain evidence="10 11">DSM 12121</strain>
    </source>
</reference>
<dbReference type="EMBL" id="SNVV01000005">
    <property type="protein sequence ID" value="TDN53430.1"/>
    <property type="molecule type" value="Genomic_DNA"/>
</dbReference>
<dbReference type="PANTHER" id="PTHR30477">
    <property type="entry name" value="ABC-TRANSPORTER METAL-BINDING PROTEIN"/>
    <property type="match status" value="1"/>
</dbReference>
<keyword evidence="6 9" id="KW-1133">Transmembrane helix</keyword>
<feature type="transmembrane region" description="Helical" evidence="9">
    <location>
        <begin position="65"/>
        <end position="85"/>
    </location>
</feature>
<dbReference type="GO" id="GO:0055085">
    <property type="term" value="P:transmembrane transport"/>
    <property type="evidence" value="ECO:0007669"/>
    <property type="project" value="InterPro"/>
</dbReference>
<evidence type="ECO:0000256" key="1">
    <source>
        <dbReference type="ARBA" id="ARBA00004651"/>
    </source>
</evidence>
<keyword evidence="11" id="KW-1185">Reference proteome</keyword>
<dbReference type="Pfam" id="PF00950">
    <property type="entry name" value="ABC-3"/>
    <property type="match status" value="2"/>
</dbReference>
<feature type="transmembrane region" description="Helical" evidence="9">
    <location>
        <begin position="6"/>
        <end position="27"/>
    </location>
</feature>
<feature type="transmembrane region" description="Helical" evidence="9">
    <location>
        <begin position="94"/>
        <end position="112"/>
    </location>
</feature>
<accession>A0A4R6E6A2</accession>
<protein>
    <submittedName>
        <fullName evidence="10">Manganese/zinc/iron transport system permease protein</fullName>
    </submittedName>
</protein>
<dbReference type="GO" id="GO:0010043">
    <property type="term" value="P:response to zinc ion"/>
    <property type="evidence" value="ECO:0007669"/>
    <property type="project" value="TreeGrafter"/>
</dbReference>